<keyword evidence="4" id="KW-0479">Metal-binding</keyword>
<proteinExistence type="predicted"/>
<evidence type="ECO:0000256" key="7">
    <source>
        <dbReference type="ARBA" id="ARBA00023136"/>
    </source>
</evidence>
<keyword evidence="3 8" id="KW-0812">Transmembrane</keyword>
<evidence type="ECO:0000256" key="8">
    <source>
        <dbReference type="SAM" id="Phobius"/>
    </source>
</evidence>
<evidence type="ECO:0000313" key="10">
    <source>
        <dbReference type="Proteomes" id="UP001500804"/>
    </source>
</evidence>
<evidence type="ECO:0000256" key="4">
    <source>
        <dbReference type="ARBA" id="ARBA00022723"/>
    </source>
</evidence>
<dbReference type="InterPro" id="IPR000701">
    <property type="entry name" value="SuccDH_FuR_B_TM-su"/>
</dbReference>
<evidence type="ECO:0000256" key="5">
    <source>
        <dbReference type="ARBA" id="ARBA00022989"/>
    </source>
</evidence>
<evidence type="ECO:0000313" key="9">
    <source>
        <dbReference type="EMBL" id="GAA5140934.1"/>
    </source>
</evidence>
<feature type="transmembrane region" description="Helical" evidence="8">
    <location>
        <begin position="21"/>
        <end position="40"/>
    </location>
</feature>
<keyword evidence="2" id="KW-0349">Heme</keyword>
<dbReference type="Gene3D" id="1.20.1300.10">
    <property type="entry name" value="Fumarate reductase/succinate dehydrogenase, transmembrane subunit"/>
    <property type="match status" value="1"/>
</dbReference>
<comment type="caution">
    <text evidence="9">The sequence shown here is derived from an EMBL/GenBank/DDBJ whole genome shotgun (WGS) entry which is preliminary data.</text>
</comment>
<dbReference type="InterPro" id="IPR034804">
    <property type="entry name" value="SQR/QFR_C/D"/>
</dbReference>
<evidence type="ECO:0000256" key="2">
    <source>
        <dbReference type="ARBA" id="ARBA00022617"/>
    </source>
</evidence>
<feature type="transmembrane region" description="Helical" evidence="8">
    <location>
        <begin position="169"/>
        <end position="190"/>
    </location>
</feature>
<evidence type="ECO:0000256" key="6">
    <source>
        <dbReference type="ARBA" id="ARBA00023004"/>
    </source>
</evidence>
<keyword evidence="7 8" id="KW-0472">Membrane</keyword>
<dbReference type="EMBL" id="BAABJO010000050">
    <property type="protein sequence ID" value="GAA5140934.1"/>
    <property type="molecule type" value="Genomic_DNA"/>
</dbReference>
<feature type="transmembrane region" description="Helical" evidence="8">
    <location>
        <begin position="211"/>
        <end position="235"/>
    </location>
</feature>
<comment type="subcellular location">
    <subcellularLocation>
        <location evidence="1">Membrane</location>
    </subcellularLocation>
</comment>
<dbReference type="NCBIfam" id="TIGR02046">
    <property type="entry name" value="sdhC_b558_fam"/>
    <property type="match status" value="1"/>
</dbReference>
<keyword evidence="6" id="KW-0408">Iron</keyword>
<keyword evidence="10" id="KW-1185">Reference proteome</keyword>
<sequence>MVTVEKRPAPRVARPPRRTSVQLKYVMAVTGAVMFLYLVAHMLGNLKIFLGADALDTYAAWLREIGEPALPSETTLWLIRVVLGVSLVAHIVSATILARRARRARPVRYAHRKPVQGSYAARTMRWGGVIIALFVVYHLLDLTTGTLNPHGVHGEVYANVVADFAPQRWYVTLAYTLAVVAVGFHVRHGLWSALQTFGRSSAASQNTLKGVALGIAVVLVAGFLSVPFAVLTGLVA</sequence>
<dbReference type="Proteomes" id="UP001500804">
    <property type="component" value="Unassembled WGS sequence"/>
</dbReference>
<feature type="transmembrane region" description="Helical" evidence="8">
    <location>
        <begin position="77"/>
        <end position="98"/>
    </location>
</feature>
<evidence type="ECO:0000256" key="1">
    <source>
        <dbReference type="ARBA" id="ARBA00004370"/>
    </source>
</evidence>
<accession>A0ABP9P525</accession>
<dbReference type="Pfam" id="PF01127">
    <property type="entry name" value="Sdh_cyt"/>
    <property type="match status" value="1"/>
</dbReference>
<keyword evidence="5 8" id="KW-1133">Transmembrane helix</keyword>
<dbReference type="CDD" id="cd03498">
    <property type="entry name" value="SQR_TypeB_2_TM"/>
    <property type="match status" value="1"/>
</dbReference>
<protein>
    <submittedName>
        <fullName evidence="9">Succinate dehydrogenase cytochrome b subunit</fullName>
    </submittedName>
</protein>
<name>A0ABP9P525_9PSEU</name>
<feature type="transmembrane region" description="Helical" evidence="8">
    <location>
        <begin position="119"/>
        <end position="140"/>
    </location>
</feature>
<dbReference type="SUPFAM" id="SSF81343">
    <property type="entry name" value="Fumarate reductase respiratory complex transmembrane subunits"/>
    <property type="match status" value="1"/>
</dbReference>
<evidence type="ECO:0000256" key="3">
    <source>
        <dbReference type="ARBA" id="ARBA00022692"/>
    </source>
</evidence>
<dbReference type="InterPro" id="IPR011138">
    <property type="entry name" value="Cytochrome_b-558"/>
</dbReference>
<organism evidence="9 10">
    <name type="scientific">Pseudonocardia adelaidensis</name>
    <dbReference type="NCBI Taxonomy" id="648754"/>
    <lineage>
        <taxon>Bacteria</taxon>
        <taxon>Bacillati</taxon>
        <taxon>Actinomycetota</taxon>
        <taxon>Actinomycetes</taxon>
        <taxon>Pseudonocardiales</taxon>
        <taxon>Pseudonocardiaceae</taxon>
        <taxon>Pseudonocardia</taxon>
    </lineage>
</organism>
<dbReference type="RefSeq" id="WP_345612788.1">
    <property type="nucleotide sequence ID" value="NZ_BAABJO010000050.1"/>
</dbReference>
<reference evidence="10" key="1">
    <citation type="journal article" date="2019" name="Int. J. Syst. Evol. Microbiol.">
        <title>The Global Catalogue of Microorganisms (GCM) 10K type strain sequencing project: providing services to taxonomists for standard genome sequencing and annotation.</title>
        <authorList>
            <consortium name="The Broad Institute Genomics Platform"/>
            <consortium name="The Broad Institute Genome Sequencing Center for Infectious Disease"/>
            <person name="Wu L."/>
            <person name="Ma J."/>
        </authorList>
    </citation>
    <scope>NUCLEOTIDE SEQUENCE [LARGE SCALE GENOMIC DNA]</scope>
    <source>
        <strain evidence="10">JCM 18302</strain>
    </source>
</reference>
<gene>
    <name evidence="9" type="ORF">GCM10023320_79240</name>
</gene>